<accession>A0ABU8K833</accession>
<gene>
    <name evidence="5 6" type="primary">citG</name>
    <name evidence="6" type="ORF">O7A05_06360</name>
</gene>
<dbReference type="EMBL" id="JAPYKO010000003">
    <property type="protein sequence ID" value="MEI9401802.1"/>
    <property type="molecule type" value="Genomic_DNA"/>
</dbReference>
<keyword evidence="2 5" id="KW-0808">Transferase</keyword>
<dbReference type="GO" id="GO:0046917">
    <property type="term" value="F:triphosphoribosyl-dephospho-CoA synthase activity"/>
    <property type="evidence" value="ECO:0007669"/>
    <property type="project" value="UniProtKB-EC"/>
</dbReference>
<sequence>MNMIYGQPYSRLWRASQDKAQQTIGAAAIADYVNRALLTEVMLTPKPGLVDARNCGAHYDMDINTFLASARAIAPWWPRFLEMGHESAGIAACLSLPLVRPIGLQCEQAMLQATHGINTHKGAIFSFGLLCFAAGRLLTNGFDLTRESMCAEVAGICSGLVDRELRGTLEAGTAGERAFRRFGFPGARGEAASGFATVRTTALPVYAGLRFDGVSEEVALLQALLHLLAVNDDTNLVSRGGLAGLGYVRTYATKLLQAGGALAPDGAAKMVAFDDALIRRHLSPGGTADLLGLTWFIAQFPAVHEDARI</sequence>
<comment type="catalytic activity">
    <reaction evidence="1 5">
        <text>3'-dephospho-CoA + ATP = 2'-(5''-triphospho-alpha-D-ribosyl)-3'-dephospho-CoA + adenine</text>
        <dbReference type="Rhea" id="RHEA:15117"/>
        <dbReference type="ChEBI" id="CHEBI:16708"/>
        <dbReference type="ChEBI" id="CHEBI:30616"/>
        <dbReference type="ChEBI" id="CHEBI:57328"/>
        <dbReference type="ChEBI" id="CHEBI:61378"/>
        <dbReference type="EC" id="2.4.2.52"/>
    </reaction>
</comment>
<dbReference type="InterPro" id="IPR002736">
    <property type="entry name" value="CitG"/>
</dbReference>
<comment type="caution">
    <text evidence="6">The sequence shown here is derived from an EMBL/GenBank/DDBJ whole genome shotgun (WGS) entry which is preliminary data.</text>
</comment>
<dbReference type="Pfam" id="PF01874">
    <property type="entry name" value="CitG"/>
    <property type="match status" value="1"/>
</dbReference>
<evidence type="ECO:0000256" key="3">
    <source>
        <dbReference type="ARBA" id="ARBA00022741"/>
    </source>
</evidence>
<dbReference type="InterPro" id="IPR017551">
    <property type="entry name" value="TriPribosyl-deP-CoA_syn_CitG"/>
</dbReference>
<evidence type="ECO:0000256" key="4">
    <source>
        <dbReference type="ARBA" id="ARBA00022840"/>
    </source>
</evidence>
<proteinExistence type="inferred from homology"/>
<evidence type="ECO:0000256" key="2">
    <source>
        <dbReference type="ARBA" id="ARBA00022679"/>
    </source>
</evidence>
<dbReference type="Proteomes" id="UP001366503">
    <property type="component" value="Unassembled WGS sequence"/>
</dbReference>
<dbReference type="RefSeq" id="WP_337092133.1">
    <property type="nucleotide sequence ID" value="NZ_JAPYKO010000003.1"/>
</dbReference>
<evidence type="ECO:0000256" key="1">
    <source>
        <dbReference type="ARBA" id="ARBA00001210"/>
    </source>
</evidence>
<dbReference type="Gene3D" id="1.10.4200.10">
    <property type="entry name" value="Triphosphoribosyl-dephospho-CoA protein"/>
    <property type="match status" value="2"/>
</dbReference>
<dbReference type="NCBIfam" id="TIGR03125">
    <property type="entry name" value="citrate_citG"/>
    <property type="match status" value="1"/>
</dbReference>
<name>A0ABU8K833_9HYPH</name>
<keyword evidence="4 5" id="KW-0067">ATP-binding</keyword>
<dbReference type="PANTHER" id="PTHR30201:SF2">
    <property type="entry name" value="2-(5''-TRIPHOSPHORIBOSYL)-3'-DEPHOSPHOCOENZYME-A SYNTHASE"/>
    <property type="match status" value="1"/>
</dbReference>
<keyword evidence="7" id="KW-1185">Reference proteome</keyword>
<keyword evidence="6" id="KW-0328">Glycosyltransferase</keyword>
<dbReference type="PANTHER" id="PTHR30201">
    <property type="entry name" value="TRIPHOSPHORIBOSYL-DEPHOSPHO-COA SYNTHASE"/>
    <property type="match status" value="1"/>
</dbReference>
<comment type="similarity">
    <text evidence="5">Belongs to the CitG/MdcB family.</text>
</comment>
<organism evidence="6 7">
    <name type="scientific">Mesorhizobium argentiipisi</name>
    <dbReference type="NCBI Taxonomy" id="3015175"/>
    <lineage>
        <taxon>Bacteria</taxon>
        <taxon>Pseudomonadati</taxon>
        <taxon>Pseudomonadota</taxon>
        <taxon>Alphaproteobacteria</taxon>
        <taxon>Hyphomicrobiales</taxon>
        <taxon>Phyllobacteriaceae</taxon>
        <taxon>Mesorhizobium</taxon>
    </lineage>
</organism>
<evidence type="ECO:0000313" key="6">
    <source>
        <dbReference type="EMBL" id="MEI9401802.1"/>
    </source>
</evidence>
<dbReference type="GO" id="GO:0016757">
    <property type="term" value="F:glycosyltransferase activity"/>
    <property type="evidence" value="ECO:0007669"/>
    <property type="project" value="UniProtKB-KW"/>
</dbReference>
<keyword evidence="3 5" id="KW-0547">Nucleotide-binding</keyword>
<reference evidence="6 7" key="1">
    <citation type="submission" date="2022-12" db="EMBL/GenBank/DDBJ databases">
        <authorList>
            <person name="Muema E."/>
        </authorList>
    </citation>
    <scope>NUCLEOTIDE SEQUENCE [LARGE SCALE GENOMIC DNA]</scope>
    <source>
        <strain evidence="7">1330</strain>
    </source>
</reference>
<dbReference type="EC" id="2.4.2.52" evidence="5"/>
<evidence type="ECO:0000313" key="7">
    <source>
        <dbReference type="Proteomes" id="UP001366503"/>
    </source>
</evidence>
<protein>
    <recommendedName>
        <fullName evidence="5">Probable 2-(5''-triphosphoribosyl)-3'-dephosphocoenzyme-A synthase</fullName>
        <shortName evidence="5">2-(5''-triphosphoribosyl)-3'-dephospho-CoA synthase</shortName>
        <ecNumber evidence="5">2.4.2.52</ecNumber>
    </recommendedName>
</protein>
<dbReference type="HAMAP" id="MF_00397">
    <property type="entry name" value="CitG"/>
    <property type="match status" value="1"/>
</dbReference>
<evidence type="ECO:0000256" key="5">
    <source>
        <dbReference type="HAMAP-Rule" id="MF_00397"/>
    </source>
</evidence>